<organism evidence="2 3">
    <name type="scientific">Amycolatopsis suaedae</name>
    <dbReference type="NCBI Taxonomy" id="2510978"/>
    <lineage>
        <taxon>Bacteria</taxon>
        <taxon>Bacillati</taxon>
        <taxon>Actinomycetota</taxon>
        <taxon>Actinomycetes</taxon>
        <taxon>Pseudonocardiales</taxon>
        <taxon>Pseudonocardiaceae</taxon>
        <taxon>Amycolatopsis</taxon>
    </lineage>
</organism>
<name>A0A4Q7J9U9_9PSEU</name>
<dbReference type="Proteomes" id="UP000292003">
    <property type="component" value="Unassembled WGS sequence"/>
</dbReference>
<dbReference type="PANTHER" id="PTHR43433:SF5">
    <property type="entry name" value="AB HYDROLASE-1 DOMAIN-CONTAINING PROTEIN"/>
    <property type="match status" value="1"/>
</dbReference>
<evidence type="ECO:0000259" key="1">
    <source>
        <dbReference type="Pfam" id="PF00561"/>
    </source>
</evidence>
<reference evidence="2 3" key="1">
    <citation type="submission" date="2019-02" db="EMBL/GenBank/DDBJ databases">
        <title>Draft genome sequence of Amycolatopsis sp. 8-3EHSu isolated from roots of Suaeda maritima.</title>
        <authorList>
            <person name="Duangmal K."/>
            <person name="Chantavorakit T."/>
        </authorList>
    </citation>
    <scope>NUCLEOTIDE SEQUENCE [LARGE SCALE GENOMIC DNA]</scope>
    <source>
        <strain evidence="2 3">8-3EHSu</strain>
    </source>
</reference>
<dbReference type="InterPro" id="IPR000073">
    <property type="entry name" value="AB_hydrolase_1"/>
</dbReference>
<keyword evidence="3" id="KW-1185">Reference proteome</keyword>
<gene>
    <name evidence="2" type="ORF">EWH70_11995</name>
</gene>
<accession>A0A4Q7J9U9</accession>
<dbReference type="Gene3D" id="3.40.50.1820">
    <property type="entry name" value="alpha/beta hydrolase"/>
    <property type="match status" value="1"/>
</dbReference>
<dbReference type="EMBL" id="SFCC01000005">
    <property type="protein sequence ID" value="RZQ64007.1"/>
    <property type="molecule type" value="Genomic_DNA"/>
</dbReference>
<dbReference type="InterPro" id="IPR050471">
    <property type="entry name" value="AB_hydrolase"/>
</dbReference>
<proteinExistence type="predicted"/>
<evidence type="ECO:0000313" key="3">
    <source>
        <dbReference type="Proteomes" id="UP000292003"/>
    </source>
</evidence>
<dbReference type="GO" id="GO:0004806">
    <property type="term" value="F:triacylglycerol lipase activity"/>
    <property type="evidence" value="ECO:0007669"/>
    <property type="project" value="TreeGrafter"/>
</dbReference>
<sequence>MLDVSDARLYYELRGSGPLLALIAAPMDADSFAPAADLLAAGYTVLTTDPRGIKRSWLADRERESSPRERADDLHRLLVHLNLGPAAVFGSSGGAVTSLAHAERYPDDVHTVIAHEPPTTSILPDRAEQAAAVEDMIATYEAGDVGAAWGKFLANANIQLDEEVLAQMFPAAPDPEAAADDRFGFTRMLRGTTSFEPDVAALRDGAPRVLIGLGEDSAGQVCDRTSRALARLLGTEPTMFPGGHTGFADDPETFAARMRELLA</sequence>
<evidence type="ECO:0000313" key="2">
    <source>
        <dbReference type="EMBL" id="RZQ64007.1"/>
    </source>
</evidence>
<protein>
    <submittedName>
        <fullName evidence="2">Alpha/beta hydrolase</fullName>
    </submittedName>
</protein>
<comment type="caution">
    <text evidence="2">The sequence shown here is derived from an EMBL/GenBank/DDBJ whole genome shotgun (WGS) entry which is preliminary data.</text>
</comment>
<dbReference type="OrthoDB" id="3210164at2"/>
<dbReference type="GO" id="GO:0046503">
    <property type="term" value="P:glycerolipid catabolic process"/>
    <property type="evidence" value="ECO:0007669"/>
    <property type="project" value="TreeGrafter"/>
</dbReference>
<keyword evidence="2" id="KW-0378">Hydrolase</keyword>
<dbReference type="InterPro" id="IPR029058">
    <property type="entry name" value="AB_hydrolase_fold"/>
</dbReference>
<dbReference type="Pfam" id="PF00561">
    <property type="entry name" value="Abhydrolase_1"/>
    <property type="match status" value="1"/>
</dbReference>
<dbReference type="PANTHER" id="PTHR43433">
    <property type="entry name" value="HYDROLASE, ALPHA/BETA FOLD FAMILY PROTEIN"/>
    <property type="match status" value="1"/>
</dbReference>
<dbReference type="AlphaFoldDB" id="A0A4Q7J9U9"/>
<feature type="domain" description="AB hydrolase-1" evidence="1">
    <location>
        <begin position="25"/>
        <end position="129"/>
    </location>
</feature>
<dbReference type="SUPFAM" id="SSF53474">
    <property type="entry name" value="alpha/beta-Hydrolases"/>
    <property type="match status" value="1"/>
</dbReference>